<dbReference type="PANTHER" id="PTHR42994">
    <property type="entry name" value="PEPTIDASE T"/>
    <property type="match status" value="1"/>
</dbReference>
<keyword evidence="4" id="KW-0645">Protease</keyword>
<dbReference type="GO" id="GO:0006508">
    <property type="term" value="P:proteolysis"/>
    <property type="evidence" value="ECO:0007669"/>
    <property type="project" value="UniProtKB-UniRule"/>
</dbReference>
<feature type="binding site" evidence="11">
    <location>
        <position position="151"/>
    </location>
    <ligand>
        <name>Zn(2+)</name>
        <dbReference type="ChEBI" id="CHEBI:29105"/>
        <label>2</label>
    </ligand>
</feature>
<comment type="caution">
    <text evidence="13">The sequence shown here is derived from an EMBL/GenBank/DDBJ whole genome shotgun (WGS) entry which is preliminary data.</text>
</comment>
<dbReference type="EMBL" id="JQCN01000064">
    <property type="protein sequence ID" value="KRN96797.1"/>
    <property type="molecule type" value="Genomic_DNA"/>
</dbReference>
<dbReference type="PROSITE" id="PS00758">
    <property type="entry name" value="ARGE_DAPE_CPG2_1"/>
    <property type="match status" value="1"/>
</dbReference>
<evidence type="ECO:0000256" key="9">
    <source>
        <dbReference type="NCBIfam" id="TIGR01882"/>
    </source>
</evidence>
<keyword evidence="7 11" id="KW-0862">Zinc</keyword>
<feature type="active site" evidence="10">
    <location>
        <position position="91"/>
    </location>
</feature>
<evidence type="ECO:0000256" key="1">
    <source>
        <dbReference type="ARBA" id="ARBA00000870"/>
    </source>
</evidence>
<dbReference type="GO" id="GO:0008270">
    <property type="term" value="F:zinc ion binding"/>
    <property type="evidence" value="ECO:0007669"/>
    <property type="project" value="InterPro"/>
</dbReference>
<feature type="binding site" evidence="11">
    <location>
        <position position="208"/>
    </location>
    <ligand>
        <name>Zn(2+)</name>
        <dbReference type="ChEBI" id="CHEBI:29105"/>
        <label>1</label>
    </ligand>
</feature>
<feature type="active site" description="Proton acceptor" evidence="10">
    <location>
        <position position="185"/>
    </location>
</feature>
<feature type="binding site" evidence="11">
    <location>
        <position position="151"/>
    </location>
    <ligand>
        <name>Zn(2+)</name>
        <dbReference type="ChEBI" id="CHEBI:29105"/>
        <label>1</label>
    </ligand>
</feature>
<dbReference type="AlphaFoldDB" id="A0A0R2LDW9"/>
<comment type="catalytic activity">
    <reaction evidence="1">
        <text>Release of the N-terminal residue from a tripeptide.</text>
        <dbReference type="EC" id="3.4.11.4"/>
    </reaction>
</comment>
<protein>
    <recommendedName>
        <fullName evidence="9">Peptidase T</fullName>
        <ecNumber evidence="9">3.4.11.4</ecNumber>
    </recommendedName>
</protein>
<feature type="domain" description="Peptidase M20 dimerisation" evidence="12">
    <location>
        <begin position="217"/>
        <end position="319"/>
    </location>
</feature>
<dbReference type="CDD" id="cd03892">
    <property type="entry name" value="M20_peptT"/>
    <property type="match status" value="1"/>
</dbReference>
<organism evidence="13 14">
    <name type="scientific">Ligilactobacillus pobuzihii</name>
    <dbReference type="NCBI Taxonomy" id="449659"/>
    <lineage>
        <taxon>Bacteria</taxon>
        <taxon>Bacillati</taxon>
        <taxon>Bacillota</taxon>
        <taxon>Bacilli</taxon>
        <taxon>Lactobacillales</taxon>
        <taxon>Lactobacillaceae</taxon>
        <taxon>Ligilactobacillus</taxon>
    </lineage>
</organism>
<dbReference type="PIRSF" id="PIRSF037215">
    <property type="entry name" value="Peptidase_M20B"/>
    <property type="match status" value="1"/>
</dbReference>
<feature type="binding site" evidence="11">
    <location>
        <position position="186"/>
    </location>
    <ligand>
        <name>Zn(2+)</name>
        <dbReference type="ChEBI" id="CHEBI:29105"/>
        <label>2</label>
    </ligand>
</feature>
<dbReference type="SUPFAM" id="SSF53187">
    <property type="entry name" value="Zn-dependent exopeptidases"/>
    <property type="match status" value="1"/>
</dbReference>
<dbReference type="NCBIfam" id="NF003976">
    <property type="entry name" value="PRK05469.1"/>
    <property type="match status" value="1"/>
</dbReference>
<name>A0A0R2LDW9_9LACO</name>
<dbReference type="InterPro" id="IPR010161">
    <property type="entry name" value="Peptidase_M20B"/>
</dbReference>
<keyword evidence="5 11" id="KW-0479">Metal-binding</keyword>
<dbReference type="Proteomes" id="UP000051886">
    <property type="component" value="Unassembled WGS sequence"/>
</dbReference>
<dbReference type="PROSITE" id="PS00759">
    <property type="entry name" value="ARGE_DAPE_CPG2_2"/>
    <property type="match status" value="1"/>
</dbReference>
<gene>
    <name evidence="13" type="ORF">IV66_GL000660</name>
</gene>
<evidence type="ECO:0000256" key="11">
    <source>
        <dbReference type="PIRSR" id="PIRSR037215-2"/>
    </source>
</evidence>
<dbReference type="InterPro" id="IPR001261">
    <property type="entry name" value="ArgE/DapE_CS"/>
</dbReference>
<evidence type="ECO:0000256" key="3">
    <source>
        <dbReference type="ARBA" id="ARBA00022438"/>
    </source>
</evidence>
<evidence type="ECO:0000313" key="13">
    <source>
        <dbReference type="EMBL" id="KRN96797.1"/>
    </source>
</evidence>
<dbReference type="STRING" id="449659.IV66_GL000660"/>
<keyword evidence="6" id="KW-0378">Hydrolase</keyword>
<evidence type="ECO:0000259" key="12">
    <source>
        <dbReference type="Pfam" id="PF07687"/>
    </source>
</evidence>
<sequence>MRHIKDMVEIKGSYLEEHFLKYCRYNTRSDGNSQTIPTTPGQVKLAKRVVKDLQQLGLQAWYNEKNGFAAAYLPANNTKEVTALGFFAHLDTADYPAENVSPQVYPNYDGEDIVLNKREDIVLSVAEFPELKKLVGQRLITTDGTTLLGADDKAGVAALVSALKTLVDQPDILHGPIYVTFGPDEEIGQGAKHFDESQFPIEFGYTLDNGQPGDLEYETFNAASAQVDIKGTPVHPGDAYHLLVNATTLANEFVASLPDDEVPEKSQGHQGFIMVTNQESTPDHARLNLIIRDFDKLRFEAKKQLLREITTKINARFEEKRVKLTLKHQYSNIGDKIKKNPYIVELALSAYKKLGLTPNVTPFRGGTDGNFLTEKGIPTPNLFNSGNNFHGKYEYVTVEGMQLVVQTVIEICRQHFKQSKPVKQE</sequence>
<evidence type="ECO:0000256" key="6">
    <source>
        <dbReference type="ARBA" id="ARBA00022801"/>
    </source>
</evidence>
<dbReference type="GO" id="GO:0006518">
    <property type="term" value="P:peptide metabolic process"/>
    <property type="evidence" value="ECO:0007669"/>
    <property type="project" value="InterPro"/>
</dbReference>
<dbReference type="NCBIfam" id="TIGR01882">
    <property type="entry name" value="peptidase-T"/>
    <property type="match status" value="1"/>
</dbReference>
<evidence type="ECO:0000256" key="8">
    <source>
        <dbReference type="ARBA" id="ARBA00023049"/>
    </source>
</evidence>
<comment type="cofactor">
    <cofactor evidence="11">
        <name>Zn(2+)</name>
        <dbReference type="ChEBI" id="CHEBI:29105"/>
    </cofactor>
    <text evidence="11">Binds 2 Zn(2+) ions per subunit.</text>
</comment>
<evidence type="ECO:0000256" key="7">
    <source>
        <dbReference type="ARBA" id="ARBA00022833"/>
    </source>
</evidence>
<dbReference type="PANTHER" id="PTHR42994:SF1">
    <property type="entry name" value="PEPTIDASE T"/>
    <property type="match status" value="1"/>
</dbReference>
<keyword evidence="14" id="KW-1185">Reference proteome</keyword>
<dbReference type="Pfam" id="PF07687">
    <property type="entry name" value="M20_dimer"/>
    <property type="match status" value="1"/>
</dbReference>
<evidence type="ECO:0000256" key="4">
    <source>
        <dbReference type="ARBA" id="ARBA00022670"/>
    </source>
</evidence>
<feature type="binding site" evidence="11">
    <location>
        <position position="390"/>
    </location>
    <ligand>
        <name>Zn(2+)</name>
        <dbReference type="ChEBI" id="CHEBI:29105"/>
        <label>2</label>
    </ligand>
</feature>
<feature type="binding site" evidence="11">
    <location>
        <position position="89"/>
    </location>
    <ligand>
        <name>Zn(2+)</name>
        <dbReference type="ChEBI" id="CHEBI:29105"/>
        <label>1</label>
    </ligand>
</feature>
<dbReference type="InterPro" id="IPR011650">
    <property type="entry name" value="Peptidase_M20_dimer"/>
</dbReference>
<evidence type="ECO:0000256" key="5">
    <source>
        <dbReference type="ARBA" id="ARBA00022723"/>
    </source>
</evidence>
<dbReference type="NCBIfam" id="NF009920">
    <property type="entry name" value="PRK13381.1"/>
    <property type="match status" value="1"/>
</dbReference>
<evidence type="ECO:0000313" key="14">
    <source>
        <dbReference type="Proteomes" id="UP000051886"/>
    </source>
</evidence>
<reference evidence="13 14" key="1">
    <citation type="journal article" date="2015" name="Genome Announc.">
        <title>Expanding the biotechnology potential of lactobacilli through comparative genomics of 213 strains and associated genera.</title>
        <authorList>
            <person name="Sun Z."/>
            <person name="Harris H.M."/>
            <person name="McCann A."/>
            <person name="Guo C."/>
            <person name="Argimon S."/>
            <person name="Zhang W."/>
            <person name="Yang X."/>
            <person name="Jeffery I.B."/>
            <person name="Cooney J.C."/>
            <person name="Kagawa T.F."/>
            <person name="Liu W."/>
            <person name="Song Y."/>
            <person name="Salvetti E."/>
            <person name="Wrobel A."/>
            <person name="Rasinkangas P."/>
            <person name="Parkhill J."/>
            <person name="Rea M.C."/>
            <person name="O'Sullivan O."/>
            <person name="Ritari J."/>
            <person name="Douillard F.P."/>
            <person name="Paul Ross R."/>
            <person name="Yang R."/>
            <person name="Briner A.E."/>
            <person name="Felis G.E."/>
            <person name="de Vos W.M."/>
            <person name="Barrangou R."/>
            <person name="Klaenhammer T.R."/>
            <person name="Caufield P.W."/>
            <person name="Cui Y."/>
            <person name="Zhang H."/>
            <person name="O'Toole P.W."/>
        </authorList>
    </citation>
    <scope>NUCLEOTIDE SEQUENCE [LARGE SCALE GENOMIC DNA]</scope>
    <source>
        <strain evidence="13 14">NBRC 103219</strain>
    </source>
</reference>
<evidence type="ECO:0000256" key="10">
    <source>
        <dbReference type="PIRSR" id="PIRSR037215-1"/>
    </source>
</evidence>
<accession>A0A0R2LDW9</accession>
<dbReference type="Gene3D" id="3.40.630.10">
    <property type="entry name" value="Zn peptidases"/>
    <property type="match status" value="1"/>
</dbReference>
<evidence type="ECO:0000256" key="2">
    <source>
        <dbReference type="ARBA" id="ARBA00009692"/>
    </source>
</evidence>
<dbReference type="EC" id="3.4.11.4" evidence="9"/>
<dbReference type="InterPro" id="IPR002933">
    <property type="entry name" value="Peptidase_M20"/>
</dbReference>
<comment type="similarity">
    <text evidence="2">Belongs to the peptidase M20B family.</text>
</comment>
<dbReference type="GO" id="GO:0008237">
    <property type="term" value="F:metallopeptidase activity"/>
    <property type="evidence" value="ECO:0007669"/>
    <property type="project" value="UniProtKB-KW"/>
</dbReference>
<dbReference type="SUPFAM" id="SSF55031">
    <property type="entry name" value="Bacterial exopeptidase dimerisation domain"/>
    <property type="match status" value="1"/>
</dbReference>
<dbReference type="PATRIC" id="fig|449659.4.peg.665"/>
<proteinExistence type="inferred from homology"/>
<dbReference type="GO" id="GO:0045148">
    <property type="term" value="F:tripeptide aminopeptidase activity"/>
    <property type="evidence" value="ECO:0007669"/>
    <property type="project" value="UniProtKB-UniRule"/>
</dbReference>
<keyword evidence="8" id="KW-0482">Metalloprotease</keyword>
<dbReference type="GO" id="GO:0005829">
    <property type="term" value="C:cytosol"/>
    <property type="evidence" value="ECO:0007669"/>
    <property type="project" value="TreeGrafter"/>
</dbReference>
<dbReference type="InterPro" id="IPR036264">
    <property type="entry name" value="Bact_exopeptidase_dim_dom"/>
</dbReference>
<dbReference type="Pfam" id="PF01546">
    <property type="entry name" value="Peptidase_M20"/>
    <property type="match status" value="1"/>
</dbReference>
<dbReference type="Gene3D" id="3.30.70.360">
    <property type="match status" value="1"/>
</dbReference>
<keyword evidence="3" id="KW-0031">Aminopeptidase</keyword>